<gene>
    <name evidence="8" type="ORF">R4I43_28400</name>
</gene>
<keyword evidence="9" id="KW-1185">Reference proteome</keyword>
<dbReference type="PANTHER" id="PTHR43880">
    <property type="entry name" value="ALCOHOL DEHYDROGENASE"/>
    <property type="match status" value="1"/>
</dbReference>
<dbReference type="PANTHER" id="PTHR43880:SF12">
    <property type="entry name" value="ALCOHOL DEHYDROGENASE CLASS-3"/>
    <property type="match status" value="1"/>
</dbReference>
<dbReference type="InterPro" id="IPR020843">
    <property type="entry name" value="ER"/>
</dbReference>
<evidence type="ECO:0000313" key="9">
    <source>
        <dbReference type="Proteomes" id="UP001327093"/>
    </source>
</evidence>
<comment type="caution">
    <text evidence="8">The sequence shown here is derived from an EMBL/GenBank/DDBJ whole genome shotgun (WGS) entry which is preliminary data.</text>
</comment>
<dbReference type="InterPro" id="IPR013149">
    <property type="entry name" value="ADH-like_C"/>
</dbReference>
<dbReference type="InterPro" id="IPR002328">
    <property type="entry name" value="ADH_Zn_CS"/>
</dbReference>
<dbReference type="SMART" id="SM00829">
    <property type="entry name" value="PKS_ER"/>
    <property type="match status" value="1"/>
</dbReference>
<organism evidence="8 9">
    <name type="scientific">Saccharopolyspora mangrovi</name>
    <dbReference type="NCBI Taxonomy" id="3082379"/>
    <lineage>
        <taxon>Bacteria</taxon>
        <taxon>Bacillati</taxon>
        <taxon>Actinomycetota</taxon>
        <taxon>Actinomycetes</taxon>
        <taxon>Pseudonocardiales</taxon>
        <taxon>Pseudonocardiaceae</taxon>
        <taxon>Saccharopolyspora</taxon>
    </lineage>
</organism>
<keyword evidence="2 6" id="KW-0479">Metal-binding</keyword>
<evidence type="ECO:0000313" key="8">
    <source>
        <dbReference type="EMBL" id="MEB3371334.1"/>
    </source>
</evidence>
<keyword evidence="4" id="KW-0560">Oxidoreductase</keyword>
<dbReference type="PROSITE" id="PS00059">
    <property type="entry name" value="ADH_ZINC"/>
    <property type="match status" value="1"/>
</dbReference>
<dbReference type="Gene3D" id="3.90.180.10">
    <property type="entry name" value="Medium-chain alcohol dehydrogenases, catalytic domain"/>
    <property type="match status" value="1"/>
</dbReference>
<dbReference type="InterPro" id="IPR013154">
    <property type="entry name" value="ADH-like_N"/>
</dbReference>
<proteinExistence type="inferred from homology"/>
<dbReference type="Proteomes" id="UP001327093">
    <property type="component" value="Unassembled WGS sequence"/>
</dbReference>
<evidence type="ECO:0000256" key="1">
    <source>
        <dbReference type="ARBA" id="ARBA00008072"/>
    </source>
</evidence>
<comment type="similarity">
    <text evidence="1 6">Belongs to the zinc-containing alcohol dehydrogenase family.</text>
</comment>
<dbReference type="RefSeq" id="WP_324268770.1">
    <property type="nucleotide sequence ID" value="NZ_JAWLNX010000027.1"/>
</dbReference>
<dbReference type="SUPFAM" id="SSF50129">
    <property type="entry name" value="GroES-like"/>
    <property type="match status" value="1"/>
</dbReference>
<dbReference type="EMBL" id="JAWLNX010000027">
    <property type="protein sequence ID" value="MEB3371334.1"/>
    <property type="molecule type" value="Genomic_DNA"/>
</dbReference>
<accession>A0ABU6AIE3</accession>
<dbReference type="InterPro" id="IPR011032">
    <property type="entry name" value="GroES-like_sf"/>
</dbReference>
<dbReference type="CDD" id="cd08278">
    <property type="entry name" value="benzyl_alcohol_DH"/>
    <property type="match status" value="1"/>
</dbReference>
<evidence type="ECO:0000256" key="3">
    <source>
        <dbReference type="ARBA" id="ARBA00022833"/>
    </source>
</evidence>
<keyword evidence="5" id="KW-0520">NAD</keyword>
<feature type="domain" description="Enoyl reductase (ER)" evidence="7">
    <location>
        <begin position="12"/>
        <end position="363"/>
    </location>
</feature>
<dbReference type="Pfam" id="PF08240">
    <property type="entry name" value="ADH_N"/>
    <property type="match status" value="1"/>
</dbReference>
<evidence type="ECO:0000259" key="7">
    <source>
        <dbReference type="SMART" id="SM00829"/>
    </source>
</evidence>
<reference evidence="8 9" key="1">
    <citation type="submission" date="2023-10" db="EMBL/GenBank/DDBJ databases">
        <title>Saccharopolyspora sp. nov., isolated from mangrove soil.</title>
        <authorList>
            <person name="Lu Y."/>
            <person name="Liu W."/>
        </authorList>
    </citation>
    <scope>NUCLEOTIDE SEQUENCE [LARGE SCALE GENOMIC DNA]</scope>
    <source>
        <strain evidence="8 9">S2-29</strain>
    </source>
</reference>
<dbReference type="SUPFAM" id="SSF51735">
    <property type="entry name" value="NAD(P)-binding Rossmann-fold domains"/>
    <property type="match status" value="1"/>
</dbReference>
<evidence type="ECO:0000256" key="5">
    <source>
        <dbReference type="ARBA" id="ARBA00023027"/>
    </source>
</evidence>
<evidence type="ECO:0000256" key="6">
    <source>
        <dbReference type="RuleBase" id="RU361277"/>
    </source>
</evidence>
<dbReference type="Gene3D" id="3.40.50.720">
    <property type="entry name" value="NAD(P)-binding Rossmann-like Domain"/>
    <property type="match status" value="1"/>
</dbReference>
<comment type="cofactor">
    <cofactor evidence="6">
        <name>Zn(2+)</name>
        <dbReference type="ChEBI" id="CHEBI:29105"/>
    </cofactor>
</comment>
<evidence type="ECO:0000256" key="4">
    <source>
        <dbReference type="ARBA" id="ARBA00023002"/>
    </source>
</evidence>
<sequence>MEIRAALLREAGEPLIVETAELEAPRAEEVLVRMAGTGVCHTDLGFCATAGAEQLPFVLGHEGAGVVEAVGAEVRTVAVGDHVVLSYASCGGCRNCLRNRPQYCASNVGLNFGGARLDGTTALRAGSTAVHTHFFGQSSFADYAVTYERNCVTVDKDLPLELLGPLGCGLQTGAGAVLNALDVRPGDSLAVFGVGSVGLAAVMAGAIAGAEHIVAVDRNPDRLALASELGATTIVDAAATDPVEAVRDATGGGVDHSVDCVGAGTVISQALSVLVPPGTCITLGLQGMVNEITVDQAALLFGRSLRGVLEGDSIPDVFIPRLLQEYRAGRFPIEKLVRTFKFNEINDAIAAAAEQSVIKPVVIFDS</sequence>
<keyword evidence="3 6" id="KW-0862">Zinc</keyword>
<dbReference type="InterPro" id="IPR036291">
    <property type="entry name" value="NAD(P)-bd_dom_sf"/>
</dbReference>
<protein>
    <submittedName>
        <fullName evidence="8">NAD(P)-dependent alcohol dehydrogenase</fullName>
    </submittedName>
</protein>
<dbReference type="Pfam" id="PF00107">
    <property type="entry name" value="ADH_zinc_N"/>
    <property type="match status" value="1"/>
</dbReference>
<evidence type="ECO:0000256" key="2">
    <source>
        <dbReference type="ARBA" id="ARBA00022723"/>
    </source>
</evidence>
<name>A0ABU6AIE3_9PSEU</name>